<protein>
    <submittedName>
        <fullName evidence="2">YppG family protein</fullName>
    </submittedName>
</protein>
<evidence type="ECO:0000256" key="1">
    <source>
        <dbReference type="SAM" id="MobiDB-lite"/>
    </source>
</evidence>
<sequence>MFNRPDHTTYFGENQQSSYINPPYRDSQYPPTMPPADYYNEPSQLEGWYSTPPSPNDFMNHSQVPYPYHSFFPGGYPPNQPPIPGQWNAPTQAAYNQPNHSPPSNSSPSFMSQFQQASGQIDFNKMLSTVGQLANTVQQVAPMIQQFSALFKRV</sequence>
<gene>
    <name evidence="2" type="ORF">AB4Y30_02895</name>
</gene>
<feature type="region of interest" description="Disordered" evidence="1">
    <location>
        <begin position="77"/>
        <end position="115"/>
    </location>
</feature>
<feature type="compositionally biased region" description="Low complexity" evidence="1">
    <location>
        <begin position="96"/>
        <end position="115"/>
    </location>
</feature>
<evidence type="ECO:0000313" key="2">
    <source>
        <dbReference type="EMBL" id="XDK33332.1"/>
    </source>
</evidence>
<dbReference type="EMBL" id="CP162599">
    <property type="protein sequence ID" value="XDK33332.1"/>
    <property type="molecule type" value="Genomic_DNA"/>
</dbReference>
<dbReference type="Pfam" id="PF14179">
    <property type="entry name" value="YppG"/>
    <property type="match status" value="1"/>
</dbReference>
<feature type="region of interest" description="Disordered" evidence="1">
    <location>
        <begin position="1"/>
        <end position="56"/>
    </location>
</feature>
<dbReference type="InterPro" id="IPR025555">
    <property type="entry name" value="YppG"/>
</dbReference>
<dbReference type="AlphaFoldDB" id="A0AB39HN07"/>
<reference evidence="2" key="1">
    <citation type="submission" date="2024-07" db="EMBL/GenBank/DDBJ databases">
        <title>Halotolerant mesophilic bacterium Ornithinibacillus sp. 4-3, sp. nov., isolated from soil.</title>
        <authorList>
            <person name="Sidarenka A.V."/>
            <person name="Guliayeva D.E."/>
            <person name="Leanovich S.I."/>
            <person name="Hileuskaya K.S."/>
            <person name="Akhremchuk A.E."/>
            <person name="Sikolenko M.A."/>
            <person name="Valentovich L.N."/>
        </authorList>
    </citation>
    <scope>NUCLEOTIDE SEQUENCE</scope>
    <source>
        <strain evidence="2">4-3</strain>
    </source>
</reference>
<feature type="compositionally biased region" description="Polar residues" evidence="1">
    <location>
        <begin position="11"/>
        <end position="20"/>
    </location>
</feature>
<proteinExistence type="predicted"/>
<dbReference type="RefSeq" id="WP_368654014.1">
    <property type="nucleotide sequence ID" value="NZ_CP162599.1"/>
</dbReference>
<organism evidence="2">
    <name type="scientific">Ornithinibacillus sp. 4-3</name>
    <dbReference type="NCBI Taxonomy" id="3231488"/>
    <lineage>
        <taxon>Bacteria</taxon>
        <taxon>Bacillati</taxon>
        <taxon>Bacillota</taxon>
        <taxon>Bacilli</taxon>
        <taxon>Bacillales</taxon>
        <taxon>Bacillaceae</taxon>
        <taxon>Ornithinibacillus</taxon>
    </lineage>
</organism>
<name>A0AB39HN07_9BACI</name>
<accession>A0AB39HN07</accession>